<evidence type="ECO:0000256" key="2">
    <source>
        <dbReference type="SAM" id="SignalP"/>
    </source>
</evidence>
<feature type="transmembrane region" description="Helical" evidence="1">
    <location>
        <begin position="59"/>
        <end position="78"/>
    </location>
</feature>
<accession>A0AAV0JBB9</accession>
<keyword evidence="2" id="KW-0732">Signal</keyword>
<feature type="chain" id="PRO_5043437846" evidence="2">
    <location>
        <begin position="26"/>
        <end position="89"/>
    </location>
</feature>
<protein>
    <submittedName>
        <fullName evidence="3">Uncharacterized protein</fullName>
    </submittedName>
</protein>
<dbReference type="AlphaFoldDB" id="A0AAV0JBB9"/>
<evidence type="ECO:0000313" key="3">
    <source>
        <dbReference type="EMBL" id="CAI0406998.1"/>
    </source>
</evidence>
<dbReference type="EMBL" id="CAMGYJ010000004">
    <property type="protein sequence ID" value="CAI0406998.1"/>
    <property type="molecule type" value="Genomic_DNA"/>
</dbReference>
<evidence type="ECO:0000313" key="4">
    <source>
        <dbReference type="Proteomes" id="UP001154282"/>
    </source>
</evidence>
<keyword evidence="1" id="KW-1133">Transmembrane helix</keyword>
<proteinExistence type="predicted"/>
<feature type="signal peptide" evidence="2">
    <location>
        <begin position="1"/>
        <end position="25"/>
    </location>
</feature>
<organism evidence="3 4">
    <name type="scientific">Linum tenue</name>
    <dbReference type="NCBI Taxonomy" id="586396"/>
    <lineage>
        <taxon>Eukaryota</taxon>
        <taxon>Viridiplantae</taxon>
        <taxon>Streptophyta</taxon>
        <taxon>Embryophyta</taxon>
        <taxon>Tracheophyta</taxon>
        <taxon>Spermatophyta</taxon>
        <taxon>Magnoliopsida</taxon>
        <taxon>eudicotyledons</taxon>
        <taxon>Gunneridae</taxon>
        <taxon>Pentapetalae</taxon>
        <taxon>rosids</taxon>
        <taxon>fabids</taxon>
        <taxon>Malpighiales</taxon>
        <taxon>Linaceae</taxon>
        <taxon>Linum</taxon>
    </lineage>
</organism>
<gene>
    <name evidence="3" type="ORF">LITE_LOCUS13428</name>
</gene>
<dbReference type="Proteomes" id="UP001154282">
    <property type="component" value="Unassembled WGS sequence"/>
</dbReference>
<dbReference type="PANTHER" id="PTHR34558:SF16">
    <property type="match status" value="1"/>
</dbReference>
<keyword evidence="4" id="KW-1185">Reference proteome</keyword>
<dbReference type="PANTHER" id="PTHR34558">
    <property type="entry name" value="EXPRESSED PROTEIN"/>
    <property type="match status" value="1"/>
</dbReference>
<keyword evidence="1" id="KW-0812">Transmembrane</keyword>
<evidence type="ECO:0000256" key="1">
    <source>
        <dbReference type="SAM" id="Phobius"/>
    </source>
</evidence>
<name>A0AAV0JBB9_9ROSI</name>
<comment type="caution">
    <text evidence="3">The sequence shown here is derived from an EMBL/GenBank/DDBJ whole genome shotgun (WGS) entry which is preliminary data.</text>
</comment>
<reference evidence="3" key="1">
    <citation type="submission" date="2022-08" db="EMBL/GenBank/DDBJ databases">
        <authorList>
            <person name="Gutierrez-Valencia J."/>
        </authorList>
    </citation>
    <scope>NUCLEOTIDE SEQUENCE</scope>
</reference>
<keyword evidence="1" id="KW-0472">Membrane</keyword>
<sequence length="89" mass="9707">MGCFFHLHIACSVIAHLFVFGLSQSSPASSPSPSSLPRIPGIRRVVGHHRDRSFIGGDVILGGFLMAIVAGIFCYIRVTRKNQMLVTRP</sequence>